<evidence type="ECO:0000256" key="3">
    <source>
        <dbReference type="ARBA" id="ARBA00005784"/>
    </source>
</evidence>
<dbReference type="GO" id="GO:0052793">
    <property type="term" value="F:pectin acetylesterase activity"/>
    <property type="evidence" value="ECO:0000318"/>
    <property type="project" value="GO_Central"/>
</dbReference>
<evidence type="ECO:0000256" key="4">
    <source>
        <dbReference type="ARBA" id="ARBA00022512"/>
    </source>
</evidence>
<dbReference type="EC" id="3.1.1.-" evidence="6"/>
<dbReference type="PANTHER" id="PTHR21562:SF72">
    <property type="entry name" value="PECTIN ACETYLESTERASE"/>
    <property type="match status" value="1"/>
</dbReference>
<dbReference type="InterPro" id="IPR004963">
    <property type="entry name" value="PAE/NOTUM"/>
</dbReference>
<dbReference type="Proteomes" id="UP000222542">
    <property type="component" value="Unassembled WGS sequence"/>
</dbReference>
<dbReference type="Gramene" id="PHT93340">
    <property type="protein sequence ID" value="PHT93340"/>
    <property type="gene ID" value="T459_01222"/>
</dbReference>
<organism evidence="7 8">
    <name type="scientific">Capsicum annuum</name>
    <name type="common">Capsicum pepper</name>
    <dbReference type="NCBI Taxonomy" id="4072"/>
    <lineage>
        <taxon>Eukaryota</taxon>
        <taxon>Viridiplantae</taxon>
        <taxon>Streptophyta</taxon>
        <taxon>Embryophyta</taxon>
        <taxon>Tracheophyta</taxon>
        <taxon>Spermatophyta</taxon>
        <taxon>Magnoliopsida</taxon>
        <taxon>eudicotyledons</taxon>
        <taxon>Gunneridae</taxon>
        <taxon>Pentapetalae</taxon>
        <taxon>asterids</taxon>
        <taxon>lamiids</taxon>
        <taxon>Solanales</taxon>
        <taxon>Solanaceae</taxon>
        <taxon>Solanoideae</taxon>
        <taxon>Capsiceae</taxon>
        <taxon>Capsicum</taxon>
    </lineage>
</organism>
<keyword evidence="8" id="KW-1185">Reference proteome</keyword>
<protein>
    <recommendedName>
        <fullName evidence="6">Pectin acetylesterase</fullName>
        <ecNumber evidence="6">3.1.1.-</ecNumber>
    </recommendedName>
</protein>
<dbReference type="STRING" id="4072.A0A2G3AGL1"/>
<dbReference type="EMBL" id="AYRZ02000001">
    <property type="protein sequence ID" value="PHT93340.1"/>
    <property type="molecule type" value="Genomic_DNA"/>
</dbReference>
<keyword evidence="6" id="KW-0964">Secreted</keyword>
<dbReference type="Pfam" id="PF03283">
    <property type="entry name" value="PAE"/>
    <property type="match status" value="1"/>
</dbReference>
<comment type="function">
    <text evidence="1 6">Hydrolyzes acetyl esters in homogalacturonan regions of pectin. In type I primary cell wall, galacturonic acid residues of pectin can be acetylated at the O-2 and O-3 positions. Decreasing the degree of acetylation of pectin gels in vitro alters their physical properties.</text>
</comment>
<dbReference type="GO" id="GO:0071555">
    <property type="term" value="P:cell wall organization"/>
    <property type="evidence" value="ECO:0000318"/>
    <property type="project" value="GO_Central"/>
</dbReference>
<dbReference type="AlphaFoldDB" id="A0A2G3AGL1"/>
<keyword evidence="6" id="KW-0378">Hydrolase</keyword>
<dbReference type="PANTHER" id="PTHR21562">
    <property type="entry name" value="NOTUM-RELATED"/>
    <property type="match status" value="1"/>
</dbReference>
<accession>A0A2G3AGL1</accession>
<evidence type="ECO:0000256" key="2">
    <source>
        <dbReference type="ARBA" id="ARBA00004191"/>
    </source>
</evidence>
<name>A0A2G3AGL1_CAPAN</name>
<reference evidence="7 8" key="1">
    <citation type="journal article" date="2014" name="Nat. Genet.">
        <title>Genome sequence of the hot pepper provides insights into the evolution of pungency in Capsicum species.</title>
        <authorList>
            <person name="Kim S."/>
            <person name="Park M."/>
            <person name="Yeom S.I."/>
            <person name="Kim Y.M."/>
            <person name="Lee J.M."/>
            <person name="Lee H.A."/>
            <person name="Seo E."/>
            <person name="Choi J."/>
            <person name="Cheong K."/>
            <person name="Kim K.T."/>
            <person name="Jung K."/>
            <person name="Lee G.W."/>
            <person name="Oh S.K."/>
            <person name="Bae C."/>
            <person name="Kim S.B."/>
            <person name="Lee H.Y."/>
            <person name="Kim S.Y."/>
            <person name="Kim M.S."/>
            <person name="Kang B.C."/>
            <person name="Jo Y.D."/>
            <person name="Yang H.B."/>
            <person name="Jeong H.J."/>
            <person name="Kang W.H."/>
            <person name="Kwon J.K."/>
            <person name="Shin C."/>
            <person name="Lim J.Y."/>
            <person name="Park J.H."/>
            <person name="Huh J.H."/>
            <person name="Kim J.S."/>
            <person name="Kim B.D."/>
            <person name="Cohen O."/>
            <person name="Paran I."/>
            <person name="Suh M.C."/>
            <person name="Lee S.B."/>
            <person name="Kim Y.K."/>
            <person name="Shin Y."/>
            <person name="Noh S.J."/>
            <person name="Park J."/>
            <person name="Seo Y.S."/>
            <person name="Kwon S.Y."/>
            <person name="Kim H.A."/>
            <person name="Park J.M."/>
            <person name="Kim H.J."/>
            <person name="Choi S.B."/>
            <person name="Bosland P.W."/>
            <person name="Reeves G."/>
            <person name="Jo S.H."/>
            <person name="Lee B.W."/>
            <person name="Cho H.T."/>
            <person name="Choi H.S."/>
            <person name="Lee M.S."/>
            <person name="Yu Y."/>
            <person name="Do Choi Y."/>
            <person name="Park B.S."/>
            <person name="van Deynze A."/>
            <person name="Ashrafi H."/>
            <person name="Hill T."/>
            <person name="Kim W.T."/>
            <person name="Pai H.S."/>
            <person name="Ahn H.K."/>
            <person name="Yeam I."/>
            <person name="Giovannoni J.J."/>
            <person name="Rose J.K."/>
            <person name="Sorensen I."/>
            <person name="Lee S.J."/>
            <person name="Kim R.W."/>
            <person name="Choi I.Y."/>
            <person name="Choi B.S."/>
            <person name="Lim J.S."/>
            <person name="Lee Y.H."/>
            <person name="Choi D."/>
        </authorList>
    </citation>
    <scope>NUCLEOTIDE SEQUENCE [LARGE SCALE GENOMIC DNA]</scope>
    <source>
        <strain evidence="8">cv. CM334</strain>
    </source>
</reference>
<keyword evidence="5 6" id="KW-0961">Cell wall biogenesis/degradation</keyword>
<comment type="similarity">
    <text evidence="3 6">Belongs to the pectinacetylesterase family.</text>
</comment>
<reference evidence="7 8" key="2">
    <citation type="journal article" date="2017" name="Genome Biol.">
        <title>New reference genome sequences of hot pepper reveal the massive evolution of plant disease-resistance genes by retroduplication.</title>
        <authorList>
            <person name="Kim S."/>
            <person name="Park J."/>
            <person name="Yeom S.I."/>
            <person name="Kim Y.M."/>
            <person name="Seo E."/>
            <person name="Kim K.T."/>
            <person name="Kim M.S."/>
            <person name="Lee J.M."/>
            <person name="Cheong K."/>
            <person name="Shin H.S."/>
            <person name="Kim S.B."/>
            <person name="Han K."/>
            <person name="Lee J."/>
            <person name="Park M."/>
            <person name="Lee H.A."/>
            <person name="Lee H.Y."/>
            <person name="Lee Y."/>
            <person name="Oh S."/>
            <person name="Lee J.H."/>
            <person name="Choi E."/>
            <person name="Choi E."/>
            <person name="Lee S.E."/>
            <person name="Jeon J."/>
            <person name="Kim H."/>
            <person name="Choi G."/>
            <person name="Song H."/>
            <person name="Lee J."/>
            <person name="Lee S.C."/>
            <person name="Kwon J.K."/>
            <person name="Lee H.Y."/>
            <person name="Koo N."/>
            <person name="Hong Y."/>
            <person name="Kim R.W."/>
            <person name="Kang W.H."/>
            <person name="Huh J.H."/>
            <person name="Kang B.C."/>
            <person name="Yang T.J."/>
            <person name="Lee Y.H."/>
            <person name="Bennetzen J.L."/>
            <person name="Choi D."/>
        </authorList>
    </citation>
    <scope>NUCLEOTIDE SEQUENCE [LARGE SCALE GENOMIC DNA]</scope>
    <source>
        <strain evidence="8">cv. CM334</strain>
    </source>
</reference>
<proteinExistence type="inferred from homology"/>
<evidence type="ECO:0000313" key="7">
    <source>
        <dbReference type="EMBL" id="PHT93340.1"/>
    </source>
</evidence>
<comment type="subcellular location">
    <subcellularLocation>
        <location evidence="2 6">Secreted</location>
        <location evidence="2 6">Cell wall</location>
    </subcellularLocation>
</comment>
<comment type="caution">
    <text evidence="7">The sequence shown here is derived from an EMBL/GenBank/DDBJ whole genome shotgun (WGS) entry which is preliminary data.</text>
</comment>
<sequence>GTGLHYRGARIFKAIIEDLLAQGMNTSENAILSGCSAGGLTTILHCDNFGALLPKSAKVKCFSDAGYFIDHKDISGGAYIEQFFNDVVTLHGSAKNLPPSCTSTMKPGLCFFPQNVAQQIQTPLFIINAAYDHWQVRNILVAPGTDPKGVWKSCRANIKNCPPDQLQVLQGFRLDFLKALEGLGPSSTRGYYINSCFTHCQTLDQANWFGPNSPRLFNKSIAEAVGDWLLDKDQFRQIDCPYPCDKTCVDHI</sequence>
<gene>
    <name evidence="7" type="ORF">T459_01222</name>
</gene>
<keyword evidence="4 6" id="KW-0134">Cell wall</keyword>
<evidence type="ECO:0000256" key="5">
    <source>
        <dbReference type="ARBA" id="ARBA00023316"/>
    </source>
</evidence>
<evidence type="ECO:0000256" key="6">
    <source>
        <dbReference type="RuleBase" id="RU363114"/>
    </source>
</evidence>
<evidence type="ECO:0000313" key="8">
    <source>
        <dbReference type="Proteomes" id="UP000222542"/>
    </source>
</evidence>
<evidence type="ECO:0000256" key="1">
    <source>
        <dbReference type="ARBA" id="ARBA00003534"/>
    </source>
</evidence>
<dbReference type="GO" id="GO:0009505">
    <property type="term" value="C:plant-type cell wall"/>
    <property type="evidence" value="ECO:0000318"/>
    <property type="project" value="GO_Central"/>
</dbReference>
<feature type="non-terminal residue" evidence="7">
    <location>
        <position position="1"/>
    </location>
</feature>